<organism evidence="12">
    <name type="scientific">Ursus maritimus</name>
    <name type="common">Polar bear</name>
    <name type="synonym">Thalarctos maritimus</name>
    <dbReference type="NCBI Taxonomy" id="29073"/>
    <lineage>
        <taxon>Eukaryota</taxon>
        <taxon>Metazoa</taxon>
        <taxon>Chordata</taxon>
        <taxon>Craniata</taxon>
        <taxon>Vertebrata</taxon>
        <taxon>Euteleostomi</taxon>
        <taxon>Mammalia</taxon>
        <taxon>Eutheria</taxon>
        <taxon>Laurasiatheria</taxon>
        <taxon>Carnivora</taxon>
        <taxon>Caniformia</taxon>
        <taxon>Ursidae</taxon>
        <taxon>Ursus</taxon>
    </lineage>
</organism>
<feature type="region of interest" description="Disordered" evidence="10">
    <location>
        <begin position="502"/>
        <end position="521"/>
    </location>
</feature>
<sequence length="715" mass="80227">MGMAASISLNRLKAKGVGQHHNAQNYNNQNYEDLLAACLRRGELFEDSFFPAEPSSLGFKDLGPGSKSVQNISWQRPSITSNPHFIVNGISPTDICQGVLGDCWLLAAIGSLTTCPKLLYRVVPRGQSFRKNYAGIFHFQIWQFGQWVDVVVDDRLPTRNGKLVFVHSAERTEFWSALLEKAYAKLNGSYEALSGGNTVEGLEDFTGGVTYSLQLQKPPRNLLRILRKAVERSSLMGCSIEVSHTCELETLTHRMLVRGHAYSVTGLQDVWYQGMTETLIRVRNPWAPPHQRCQVRGRVMSYEDFLDNFTLLEICNLTPDALSGDYKSCWHTTFYEGTWRRGSTAGGCRNHLDTFWSNPQFRISLPEEDDDDPEDDQAVCTCLVALMQKNWRQARPQGAQLQTVGYILYSPPQFQNIQDVRLKKDFFIKYQDHGFSEIFMNSREVSSHLRLPPGEYVIIPSTFEPHKDADFLLRVFTEKHSEPPPRPPSCWGLGSEVAKDARSGGYHGDHTGTSHGPPLGEPLCFPVPKMPSSLPPLASLTTPQKDGSGKLGLPEFQILWKKIKKWTVKYNRRDHSGSLNSYEMRLAIEKAGIRLNNKVTQVLVARYANDDMIVDFDSFISCFLRLKAMFSESVICPLPTLGRGPGSPRRHPQEGRCSQTTDDPGSNPSSAACWLCCLEQLISLSVPLSSVLIYKMWATVVLPSWAGVQNTGVRV</sequence>
<evidence type="ECO:0000259" key="11">
    <source>
        <dbReference type="PROSITE" id="PS50203"/>
    </source>
</evidence>
<dbReference type="PROSITE" id="PS00139">
    <property type="entry name" value="THIOL_PROTEASE_CYS"/>
    <property type="match status" value="1"/>
</dbReference>
<dbReference type="InterPro" id="IPR022684">
    <property type="entry name" value="Calpain_cysteine_protease"/>
</dbReference>
<evidence type="ECO:0000256" key="7">
    <source>
        <dbReference type="ARBA" id="ARBA00022837"/>
    </source>
</evidence>
<keyword evidence="4" id="KW-0677">Repeat</keyword>
<comment type="similarity">
    <text evidence="1">Belongs to the peptidase C2 family.</text>
</comment>
<feature type="domain" description="Calpain catalytic" evidence="11">
    <location>
        <begin position="44"/>
        <end position="318"/>
    </location>
</feature>
<evidence type="ECO:0000256" key="8">
    <source>
        <dbReference type="PIRSR" id="PIRSR622684-1"/>
    </source>
</evidence>
<reference evidence="12" key="1">
    <citation type="submission" date="2019-03" db="UniProtKB">
        <authorList>
            <consortium name="Ensembl"/>
        </authorList>
    </citation>
    <scope>IDENTIFICATION</scope>
</reference>
<feature type="compositionally biased region" description="Basic and acidic residues" evidence="10">
    <location>
        <begin position="502"/>
        <end position="512"/>
    </location>
</feature>
<dbReference type="SUPFAM" id="SSF54001">
    <property type="entry name" value="Cysteine proteinases"/>
    <property type="match status" value="1"/>
</dbReference>
<dbReference type="GO" id="GO:0006508">
    <property type="term" value="P:proteolysis"/>
    <property type="evidence" value="ECO:0007669"/>
    <property type="project" value="UniProtKB-KW"/>
</dbReference>
<dbReference type="Ensembl" id="ENSUMAT00000008630.1">
    <property type="protein sequence ID" value="ENSUMAP00000007191.1"/>
    <property type="gene ID" value="ENSUMAG00000005384.1"/>
</dbReference>
<dbReference type="PROSITE" id="PS50203">
    <property type="entry name" value="CALPAIN_CAT"/>
    <property type="match status" value="1"/>
</dbReference>
<dbReference type="InterPro" id="IPR022683">
    <property type="entry name" value="Calpain_III"/>
</dbReference>
<dbReference type="SUPFAM" id="SSF47473">
    <property type="entry name" value="EF-hand"/>
    <property type="match status" value="1"/>
</dbReference>
<feature type="active site" evidence="8 9">
    <location>
        <position position="260"/>
    </location>
</feature>
<accession>A0A452TGF6</accession>
<dbReference type="CDD" id="cd00044">
    <property type="entry name" value="CysPc"/>
    <property type="match status" value="1"/>
</dbReference>
<dbReference type="GO" id="GO:0046872">
    <property type="term" value="F:metal ion binding"/>
    <property type="evidence" value="ECO:0007669"/>
    <property type="project" value="UniProtKB-KW"/>
</dbReference>
<dbReference type="Gene3D" id="1.10.238.10">
    <property type="entry name" value="EF-hand"/>
    <property type="match status" value="1"/>
</dbReference>
<dbReference type="InterPro" id="IPR011992">
    <property type="entry name" value="EF-hand-dom_pair"/>
</dbReference>
<keyword evidence="2 9" id="KW-0645">Protease</keyword>
<dbReference type="CDD" id="cd00214">
    <property type="entry name" value="Calpain_III"/>
    <property type="match status" value="1"/>
</dbReference>
<proteinExistence type="inferred from homology"/>
<keyword evidence="7" id="KW-0106">Calcium</keyword>
<evidence type="ECO:0000256" key="3">
    <source>
        <dbReference type="ARBA" id="ARBA00022723"/>
    </source>
</evidence>
<evidence type="ECO:0000256" key="9">
    <source>
        <dbReference type="PROSITE-ProRule" id="PRU00239"/>
    </source>
</evidence>
<evidence type="ECO:0000256" key="6">
    <source>
        <dbReference type="ARBA" id="ARBA00022807"/>
    </source>
</evidence>
<dbReference type="Pfam" id="PF01067">
    <property type="entry name" value="Calpain_III"/>
    <property type="match status" value="1"/>
</dbReference>
<feature type="compositionally biased region" description="Polar residues" evidence="10">
    <location>
        <begin position="656"/>
        <end position="666"/>
    </location>
</feature>
<name>A0A452TGF6_URSMA</name>
<dbReference type="InterPro" id="IPR000169">
    <property type="entry name" value="Pept_cys_AS"/>
</dbReference>
<dbReference type="Pfam" id="PF00648">
    <property type="entry name" value="Peptidase_C2"/>
    <property type="match status" value="1"/>
</dbReference>
<dbReference type="FunFam" id="2.60.120.380:FF:000001">
    <property type="entry name" value="Calpain-1 catalytic subunit"/>
    <property type="match status" value="1"/>
</dbReference>
<dbReference type="SUPFAM" id="SSF49758">
    <property type="entry name" value="Calpain large subunit, middle domain (domain III)"/>
    <property type="match status" value="1"/>
</dbReference>
<dbReference type="InterPro" id="IPR022682">
    <property type="entry name" value="Calpain_domain_III"/>
</dbReference>
<feature type="region of interest" description="Disordered" evidence="10">
    <location>
        <begin position="643"/>
        <end position="666"/>
    </location>
</feature>
<dbReference type="PRINTS" id="PR00704">
    <property type="entry name" value="CALPAIN"/>
</dbReference>
<gene>
    <name evidence="12" type="primary">CAPN11</name>
</gene>
<evidence type="ECO:0000256" key="1">
    <source>
        <dbReference type="ARBA" id="ARBA00007623"/>
    </source>
</evidence>
<dbReference type="InterPro" id="IPR036213">
    <property type="entry name" value="Calpain_III_sf"/>
</dbReference>
<dbReference type="SMART" id="SM00720">
    <property type="entry name" value="calpain_III"/>
    <property type="match status" value="1"/>
</dbReference>
<dbReference type="GO" id="GO:0005737">
    <property type="term" value="C:cytoplasm"/>
    <property type="evidence" value="ECO:0007669"/>
    <property type="project" value="TreeGrafter"/>
</dbReference>
<dbReference type="GeneTree" id="ENSGT00940000158672"/>
<feature type="active site" evidence="8 9">
    <location>
        <position position="284"/>
    </location>
</feature>
<dbReference type="InterPro" id="IPR033883">
    <property type="entry name" value="C2_III"/>
</dbReference>
<dbReference type="InterPro" id="IPR001300">
    <property type="entry name" value="Peptidase_C2_calpain_cat"/>
</dbReference>
<dbReference type="GO" id="GO:0004198">
    <property type="term" value="F:calcium-dependent cysteine-type endopeptidase activity"/>
    <property type="evidence" value="ECO:0007669"/>
    <property type="project" value="InterPro"/>
</dbReference>
<dbReference type="Gene3D" id="2.60.120.380">
    <property type="match status" value="1"/>
</dbReference>
<dbReference type="InterPro" id="IPR038765">
    <property type="entry name" value="Papain-like_cys_pep_sf"/>
</dbReference>
<keyword evidence="5 9" id="KW-0378">Hydrolase</keyword>
<feature type="active site" evidence="8 9">
    <location>
        <position position="103"/>
    </location>
</feature>
<dbReference type="Gene3D" id="3.90.70.10">
    <property type="entry name" value="Cysteine proteinases"/>
    <property type="match status" value="1"/>
</dbReference>
<protein>
    <submittedName>
        <fullName evidence="12">Calpain 11</fullName>
    </submittedName>
</protein>
<keyword evidence="3" id="KW-0479">Metal-binding</keyword>
<dbReference type="PANTHER" id="PTHR10183:SF322">
    <property type="entry name" value="CALPAIN-11"/>
    <property type="match status" value="1"/>
</dbReference>
<evidence type="ECO:0000256" key="10">
    <source>
        <dbReference type="SAM" id="MobiDB-lite"/>
    </source>
</evidence>
<dbReference type="PANTHER" id="PTHR10183">
    <property type="entry name" value="CALPAIN"/>
    <property type="match status" value="1"/>
</dbReference>
<dbReference type="SMART" id="SM00230">
    <property type="entry name" value="CysPc"/>
    <property type="match status" value="1"/>
</dbReference>
<evidence type="ECO:0000256" key="4">
    <source>
        <dbReference type="ARBA" id="ARBA00022737"/>
    </source>
</evidence>
<dbReference type="AlphaFoldDB" id="A0A452TGF6"/>
<evidence type="ECO:0000313" key="12">
    <source>
        <dbReference type="Ensembl" id="ENSUMAP00000007191"/>
    </source>
</evidence>
<keyword evidence="6 9" id="KW-0788">Thiol protease</keyword>
<evidence type="ECO:0000256" key="5">
    <source>
        <dbReference type="ARBA" id="ARBA00022801"/>
    </source>
</evidence>
<evidence type="ECO:0000256" key="2">
    <source>
        <dbReference type="ARBA" id="ARBA00022670"/>
    </source>
</evidence>